<dbReference type="EMBL" id="LSBH01000018">
    <property type="protein sequence ID" value="OAQ63855.1"/>
    <property type="molecule type" value="Genomic_DNA"/>
</dbReference>
<comment type="caution">
    <text evidence="2">The sequence shown here is derived from an EMBL/GenBank/DDBJ whole genome shotgun (WGS) entry which is preliminary data.</text>
</comment>
<protein>
    <submittedName>
        <fullName evidence="2">IncA protein domain-containing protein</fullName>
    </submittedName>
</protein>
<keyword evidence="1" id="KW-0175">Coiled coil</keyword>
<evidence type="ECO:0000256" key="1">
    <source>
        <dbReference type="SAM" id="Coils"/>
    </source>
</evidence>
<dbReference type="Proteomes" id="UP000078240">
    <property type="component" value="Unassembled WGS sequence"/>
</dbReference>
<sequence>MWLAVGKAAEVPALIGRLQNSMIVDEPPRPPTCCNVSVMYSTPDQGLTCHCLDKAMKIAGVYGTNVKSNRQLTNSGDKLGFEVQPTEVRLNPRPKDPYFWKILPGNEGLYASILSKNLSEHSIGTYRLLSSEVGKGFEAVAREPPNRPSAPVSVGTAWYVNGKPLDAMQLSSANENFTTIIQQLREENEYLSIQLNQTRDALHAKSQCAQFLEAENERLSSAQILLEEKVKDHSNVLASVGSHPDLSSDQILTNAMRLYNAITRSCATYRTLCRYDLAVSLALFLQRLRLFQKVCLYYARSVSG</sequence>
<accession>A0A179FE52</accession>
<evidence type="ECO:0000313" key="3">
    <source>
        <dbReference type="Proteomes" id="UP000078240"/>
    </source>
</evidence>
<name>A0A179FE52_PURLI</name>
<evidence type="ECO:0000313" key="2">
    <source>
        <dbReference type="EMBL" id="OAQ63855.1"/>
    </source>
</evidence>
<feature type="coiled-coil region" evidence="1">
    <location>
        <begin position="167"/>
        <end position="229"/>
    </location>
</feature>
<gene>
    <name evidence="2" type="ORF">VFPBJ_11294</name>
</gene>
<dbReference type="AlphaFoldDB" id="A0A179FE52"/>
<reference evidence="2 3" key="1">
    <citation type="submission" date="2016-01" db="EMBL/GenBank/DDBJ databases">
        <title>Biosynthesis of antibiotic leucinostatins and their inhibition on Phytophthora in bio-control Purpureocillium lilacinum.</title>
        <authorList>
            <person name="Wang G."/>
            <person name="Liu Z."/>
            <person name="Lin R."/>
            <person name="Li E."/>
            <person name="Mao Z."/>
            <person name="Ling J."/>
            <person name="Yin W."/>
            <person name="Xie B."/>
        </authorList>
    </citation>
    <scope>NUCLEOTIDE SEQUENCE [LARGE SCALE GENOMIC DNA]</scope>
    <source>
        <strain evidence="2">PLBJ-1</strain>
    </source>
</reference>
<organism evidence="2 3">
    <name type="scientific">Purpureocillium lilacinum</name>
    <name type="common">Paecilomyces lilacinus</name>
    <dbReference type="NCBI Taxonomy" id="33203"/>
    <lineage>
        <taxon>Eukaryota</taxon>
        <taxon>Fungi</taxon>
        <taxon>Dikarya</taxon>
        <taxon>Ascomycota</taxon>
        <taxon>Pezizomycotina</taxon>
        <taxon>Sordariomycetes</taxon>
        <taxon>Hypocreomycetidae</taxon>
        <taxon>Hypocreales</taxon>
        <taxon>Ophiocordycipitaceae</taxon>
        <taxon>Purpureocillium</taxon>
    </lineage>
</organism>
<proteinExistence type="predicted"/>